<keyword evidence="3" id="KW-1185">Reference proteome</keyword>
<dbReference type="Pfam" id="PF01425">
    <property type="entry name" value="Amidase"/>
    <property type="match status" value="1"/>
</dbReference>
<dbReference type="OrthoDB" id="1879366at2759"/>
<protein>
    <submittedName>
        <fullName evidence="2">Amidase</fullName>
    </submittedName>
</protein>
<dbReference type="EMBL" id="VNKQ01000018">
    <property type="protein sequence ID" value="KAG0645419.1"/>
    <property type="molecule type" value="Genomic_DNA"/>
</dbReference>
<dbReference type="InterPro" id="IPR000120">
    <property type="entry name" value="Amidase"/>
</dbReference>
<dbReference type="AlphaFoldDB" id="A0A9P6SN06"/>
<accession>A0A9P6SN06</accession>
<dbReference type="GO" id="GO:0003824">
    <property type="term" value="F:catalytic activity"/>
    <property type="evidence" value="ECO:0007669"/>
    <property type="project" value="InterPro"/>
</dbReference>
<evidence type="ECO:0000259" key="1">
    <source>
        <dbReference type="Pfam" id="PF01425"/>
    </source>
</evidence>
<organism evidence="2 3">
    <name type="scientific">Hyphodiscus hymeniophilus</name>
    <dbReference type="NCBI Taxonomy" id="353542"/>
    <lineage>
        <taxon>Eukaryota</taxon>
        <taxon>Fungi</taxon>
        <taxon>Dikarya</taxon>
        <taxon>Ascomycota</taxon>
        <taxon>Pezizomycotina</taxon>
        <taxon>Leotiomycetes</taxon>
        <taxon>Helotiales</taxon>
        <taxon>Hyphodiscaceae</taxon>
        <taxon>Hyphodiscus</taxon>
    </lineage>
</organism>
<evidence type="ECO:0000313" key="2">
    <source>
        <dbReference type="EMBL" id="KAG0645419.1"/>
    </source>
</evidence>
<proteinExistence type="predicted"/>
<dbReference type="PANTHER" id="PTHR11895">
    <property type="entry name" value="TRANSAMIDASE"/>
    <property type="match status" value="1"/>
</dbReference>
<feature type="domain" description="Amidase" evidence="1">
    <location>
        <begin position="71"/>
        <end position="503"/>
    </location>
</feature>
<dbReference type="Gene3D" id="3.90.1300.10">
    <property type="entry name" value="Amidase signature (AS) domain"/>
    <property type="match status" value="1"/>
</dbReference>
<sequence length="518" mass="55464">MAEESLKSLASKVGLVIPEKNVDDFRTLLAGVDHAAKLVLDSDDYVPKVDLKLYPRTDYHLPEDTDKGGWASKVTVKSTKPLTTQLQGRTIALKDNIALATIPCTNGTAALSWTPKVDATVVTRILDASGLITGKAACENACFEGISDSSLTGLVHNPYADGYSCGGSSSGSGRLVASGAVDMALGCDQGGSIRIPASSCGIVGLKPTWGLLPYTGIISLEATIDHVGPMTKNVRDTALLMDVLAGYDGIDDRQPFMLKQGDIKFVEGVDETLSAHSPLKGIKIGVLKEGFECEAQDPNVTTLVMKAVDGLKELGAEVEQFSMPSHKEAAVVWMCNMQISGMRQGLLVDATGRKGLCLTDRVEATGRYLSQKSFDSLSAGAQNMYLQGLFLEEKYGPVLHSRSQNLLRKINDEYDHALKKFDVLVMPTLPAVPGPISEAGDAGPLERLARSFGMTYNTAPFNSTGHPALSIPVGFAPAKDNEKIKLPVGLQIVGRKFEDLLCLKIGAAWEKAHDWKKL</sequence>
<evidence type="ECO:0000313" key="3">
    <source>
        <dbReference type="Proteomes" id="UP000785200"/>
    </source>
</evidence>
<dbReference type="InterPro" id="IPR036928">
    <property type="entry name" value="AS_sf"/>
</dbReference>
<gene>
    <name evidence="2" type="ORF">D0Z07_8573</name>
</gene>
<dbReference type="PANTHER" id="PTHR11895:SF170">
    <property type="entry name" value="AMIDASE"/>
    <property type="match status" value="1"/>
</dbReference>
<dbReference type="SUPFAM" id="SSF75304">
    <property type="entry name" value="Amidase signature (AS) enzymes"/>
    <property type="match status" value="1"/>
</dbReference>
<name>A0A9P6SN06_9HELO</name>
<dbReference type="Proteomes" id="UP000785200">
    <property type="component" value="Unassembled WGS sequence"/>
</dbReference>
<dbReference type="InterPro" id="IPR023631">
    <property type="entry name" value="Amidase_dom"/>
</dbReference>
<comment type="caution">
    <text evidence="2">The sequence shown here is derived from an EMBL/GenBank/DDBJ whole genome shotgun (WGS) entry which is preliminary data.</text>
</comment>
<reference evidence="2" key="1">
    <citation type="submission" date="2019-07" db="EMBL/GenBank/DDBJ databases">
        <title>Hyphodiscus hymeniophilus genome sequencing and assembly.</title>
        <authorList>
            <person name="Kramer G."/>
            <person name="Nodwell J."/>
        </authorList>
    </citation>
    <scope>NUCLEOTIDE SEQUENCE</scope>
    <source>
        <strain evidence="2">ATCC 34498</strain>
    </source>
</reference>